<comment type="caution">
    <text evidence="3">The sequence shown here is derived from an EMBL/GenBank/DDBJ whole genome shotgun (WGS) entry which is preliminary data.</text>
</comment>
<accession>A0AA88HK00</accession>
<reference evidence="3" key="1">
    <citation type="submission" date="2023-07" db="EMBL/GenBank/DDBJ databases">
        <title>Chromosome-level genome assembly of Artemia franciscana.</title>
        <authorList>
            <person name="Jo E."/>
        </authorList>
    </citation>
    <scope>NUCLEOTIDE SEQUENCE</scope>
    <source>
        <tissue evidence="3">Whole body</tissue>
    </source>
</reference>
<keyword evidence="1" id="KW-1133">Transmembrane helix</keyword>
<keyword evidence="1" id="KW-0812">Transmembrane</keyword>
<gene>
    <name evidence="3" type="ORF">QYM36_014918</name>
</gene>
<organism evidence="3 4">
    <name type="scientific">Artemia franciscana</name>
    <name type="common">Brine shrimp</name>
    <name type="synonym">Artemia sanfranciscana</name>
    <dbReference type="NCBI Taxonomy" id="6661"/>
    <lineage>
        <taxon>Eukaryota</taxon>
        <taxon>Metazoa</taxon>
        <taxon>Ecdysozoa</taxon>
        <taxon>Arthropoda</taxon>
        <taxon>Crustacea</taxon>
        <taxon>Branchiopoda</taxon>
        <taxon>Anostraca</taxon>
        <taxon>Artemiidae</taxon>
        <taxon>Artemia</taxon>
    </lineage>
</organism>
<keyword evidence="1" id="KW-0472">Membrane</keyword>
<proteinExistence type="predicted"/>
<feature type="chain" id="PRO_5041706479" evidence="2">
    <location>
        <begin position="22"/>
        <end position="188"/>
    </location>
</feature>
<evidence type="ECO:0000256" key="2">
    <source>
        <dbReference type="SAM" id="SignalP"/>
    </source>
</evidence>
<dbReference type="AlphaFoldDB" id="A0AA88HK00"/>
<evidence type="ECO:0000313" key="4">
    <source>
        <dbReference type="Proteomes" id="UP001187531"/>
    </source>
</evidence>
<keyword evidence="4" id="KW-1185">Reference proteome</keyword>
<sequence>MNKARMMYFIVMTFSVMAVSASPEFLSHPKTSIFTLVEAVTARATTTSEILTLNLSNLLMLGILKIIVLVFGIVGAGRRRSNVNLRFGIDELVPDVRDASLIMSMSLAEKTGERGCFYRLACEDYERAKDYLEGAKIVLARITHVKRFFPVPDSLESIIKDLEDMETKTNEQKTCKEAYSCSALDFLA</sequence>
<feature type="signal peptide" evidence="2">
    <location>
        <begin position="1"/>
        <end position="21"/>
    </location>
</feature>
<evidence type="ECO:0000256" key="1">
    <source>
        <dbReference type="SAM" id="Phobius"/>
    </source>
</evidence>
<protein>
    <submittedName>
        <fullName evidence="3">Uncharacterized protein</fullName>
    </submittedName>
</protein>
<feature type="transmembrane region" description="Helical" evidence="1">
    <location>
        <begin position="58"/>
        <end position="77"/>
    </location>
</feature>
<evidence type="ECO:0000313" key="3">
    <source>
        <dbReference type="EMBL" id="KAK2707056.1"/>
    </source>
</evidence>
<dbReference type="Proteomes" id="UP001187531">
    <property type="component" value="Unassembled WGS sequence"/>
</dbReference>
<name>A0AA88HK00_ARTSF</name>
<keyword evidence="2" id="KW-0732">Signal</keyword>
<dbReference type="EMBL" id="JAVRJZ010000019">
    <property type="protein sequence ID" value="KAK2707056.1"/>
    <property type="molecule type" value="Genomic_DNA"/>
</dbReference>